<keyword evidence="6" id="KW-0560">Oxidoreductase</keyword>
<keyword evidence="4" id="KW-0274">FAD</keyword>
<dbReference type="InterPro" id="IPR050775">
    <property type="entry name" value="FAD-binding_Monooxygenases"/>
</dbReference>
<dbReference type="SUPFAM" id="SSF51905">
    <property type="entry name" value="FAD/NAD(P)-binding domain"/>
    <property type="match status" value="2"/>
</dbReference>
<dbReference type="Pfam" id="PF00743">
    <property type="entry name" value="FMO-like"/>
    <property type="match status" value="1"/>
</dbReference>
<reference evidence="8 9" key="1">
    <citation type="submission" date="2021-12" db="EMBL/GenBank/DDBJ databases">
        <title>Siccirubricoccus leaddurans sp. nov., a high concentration Zn2+ tolerance bacterium.</title>
        <authorList>
            <person name="Cao Y."/>
        </authorList>
    </citation>
    <scope>NUCLEOTIDE SEQUENCE [LARGE SCALE GENOMIC DNA]</scope>
    <source>
        <strain evidence="8 9">KC 17139</strain>
    </source>
</reference>
<comment type="cofactor">
    <cofactor evidence="1">
        <name>FAD</name>
        <dbReference type="ChEBI" id="CHEBI:57692"/>
    </cofactor>
</comment>
<evidence type="ECO:0000256" key="2">
    <source>
        <dbReference type="ARBA" id="ARBA00010139"/>
    </source>
</evidence>
<keyword evidence="5" id="KW-0521">NADP</keyword>
<evidence type="ECO:0000256" key="7">
    <source>
        <dbReference type="ARBA" id="ARBA00023033"/>
    </source>
</evidence>
<gene>
    <name evidence="8" type="ORF">JYK14_21770</name>
</gene>
<evidence type="ECO:0000256" key="5">
    <source>
        <dbReference type="ARBA" id="ARBA00022857"/>
    </source>
</evidence>
<evidence type="ECO:0000313" key="8">
    <source>
        <dbReference type="EMBL" id="MCO6418767.1"/>
    </source>
</evidence>
<organism evidence="8 9">
    <name type="scientific">Siccirubricoccus soli</name>
    <dbReference type="NCBI Taxonomy" id="2899147"/>
    <lineage>
        <taxon>Bacteria</taxon>
        <taxon>Pseudomonadati</taxon>
        <taxon>Pseudomonadota</taxon>
        <taxon>Alphaproteobacteria</taxon>
        <taxon>Acetobacterales</taxon>
        <taxon>Roseomonadaceae</taxon>
        <taxon>Siccirubricoccus</taxon>
    </lineage>
</organism>
<keyword evidence="3" id="KW-0285">Flavoprotein</keyword>
<proteinExistence type="inferred from homology"/>
<evidence type="ECO:0000256" key="4">
    <source>
        <dbReference type="ARBA" id="ARBA00022827"/>
    </source>
</evidence>
<name>A0ABT1D9Z6_9PROT</name>
<dbReference type="PANTHER" id="PTHR43098">
    <property type="entry name" value="L-ORNITHINE N(5)-MONOOXYGENASE-RELATED"/>
    <property type="match status" value="1"/>
</dbReference>
<dbReference type="EMBL" id="JAFIRR010000151">
    <property type="protein sequence ID" value="MCO6418767.1"/>
    <property type="molecule type" value="Genomic_DNA"/>
</dbReference>
<comment type="caution">
    <text evidence="8">The sequence shown here is derived from an EMBL/GenBank/DDBJ whole genome shotgun (WGS) entry which is preliminary data.</text>
</comment>
<evidence type="ECO:0000256" key="1">
    <source>
        <dbReference type="ARBA" id="ARBA00001974"/>
    </source>
</evidence>
<dbReference type="PANTHER" id="PTHR43098:SF3">
    <property type="entry name" value="L-ORNITHINE N(5)-MONOOXYGENASE-RELATED"/>
    <property type="match status" value="1"/>
</dbReference>
<dbReference type="Proteomes" id="UP001523392">
    <property type="component" value="Unassembled WGS sequence"/>
</dbReference>
<keyword evidence="9" id="KW-1185">Reference proteome</keyword>
<comment type="similarity">
    <text evidence="2">Belongs to the FAD-binding monooxygenase family.</text>
</comment>
<keyword evidence="7" id="KW-0503">Monooxygenase</keyword>
<sequence>MSNNTPVASYDALIIGAGFSGMYQLHSLRDRLGLKALVLEAGSGVGGTWYWNRYPGARCDSESHSYNYTFSKELLAEWRWSERYPEQPEILRYLNHVADRFDLKRDIRFDTRVTGARYDEAANLWHVTTETGERYAAQYLITAVGCLSTANVPKIPGLEEFAGDWYHTGQWPHGGVDFTGKRVGQIGTGSTGIQAVPVIAAQAGHLTVFQRTANYSVPAHNAPLTPEFQAWLDSNREEVVQTMRSTPNGHPFTISERKVFDVDAEERERIYEAAWAKGGLQFRASFQDLLVDKTANDTAADFIKRKIRSIVKDPRKAAILSDIDHPYAAKRPPIDTHYFEAYNRDNVDIVNLRAEPIERITPNGIRTSARDYPLDIIVFATGFDAMTGPLLRLNIQGAGGRKLAEAWEAGPRNYLGLQVAGFPNLFTITGPGSPSVLCNMPIAIEQHVEWITDCIDAMRKRGLRRIETTEAAMDGWVAEVNRAADATLLPQAKHSWYLGANVPGKPRVFMPYAGGMAHYRRICDQVAAKGYEGFVLSD</sequence>
<dbReference type="RefSeq" id="WP_252955396.1">
    <property type="nucleotide sequence ID" value="NZ_JAFIRR010000151.1"/>
</dbReference>
<dbReference type="Gene3D" id="3.50.50.60">
    <property type="entry name" value="FAD/NAD(P)-binding domain"/>
    <property type="match status" value="3"/>
</dbReference>
<evidence type="ECO:0000256" key="6">
    <source>
        <dbReference type="ARBA" id="ARBA00023002"/>
    </source>
</evidence>
<evidence type="ECO:0000313" key="9">
    <source>
        <dbReference type="Proteomes" id="UP001523392"/>
    </source>
</evidence>
<dbReference type="InterPro" id="IPR020946">
    <property type="entry name" value="Flavin_mOase-like"/>
</dbReference>
<accession>A0ABT1D9Z6</accession>
<protein>
    <submittedName>
        <fullName evidence="8">NAD(P)/FAD-dependent oxidoreductase</fullName>
    </submittedName>
</protein>
<dbReference type="InterPro" id="IPR036188">
    <property type="entry name" value="FAD/NAD-bd_sf"/>
</dbReference>
<evidence type="ECO:0000256" key="3">
    <source>
        <dbReference type="ARBA" id="ARBA00022630"/>
    </source>
</evidence>